<sequence length="47" mass="5083">MTCARNALTTGNTATNGTTVEQKIYDLGTEWSNTDLSDDDCGRQARS</sequence>
<dbReference type="AlphaFoldDB" id="A0A840NUA2"/>
<dbReference type="EMBL" id="JACHIV010000001">
    <property type="protein sequence ID" value="MBB5072849.1"/>
    <property type="molecule type" value="Genomic_DNA"/>
</dbReference>
<evidence type="ECO:0000313" key="1">
    <source>
        <dbReference type="EMBL" id="MBB5072849.1"/>
    </source>
</evidence>
<evidence type="ECO:0000313" key="2">
    <source>
        <dbReference type="Proteomes" id="UP000580474"/>
    </source>
</evidence>
<dbReference type="Proteomes" id="UP000580474">
    <property type="component" value="Unassembled WGS sequence"/>
</dbReference>
<proteinExistence type="predicted"/>
<name>A0A840NUA2_9PSEU</name>
<accession>A0A840NUA2</accession>
<reference evidence="1 2" key="1">
    <citation type="submission" date="2020-08" db="EMBL/GenBank/DDBJ databases">
        <title>Sequencing the genomes of 1000 actinobacteria strains.</title>
        <authorList>
            <person name="Klenk H.-P."/>
        </authorList>
    </citation>
    <scope>NUCLEOTIDE SEQUENCE [LARGE SCALE GENOMIC DNA]</scope>
    <source>
        <strain evidence="1 2">DSM 45582</strain>
    </source>
</reference>
<protein>
    <submittedName>
        <fullName evidence="1">Uncharacterized protein</fullName>
    </submittedName>
</protein>
<dbReference type="RefSeq" id="WP_184484464.1">
    <property type="nucleotide sequence ID" value="NZ_JACHIV010000001.1"/>
</dbReference>
<organism evidence="1 2">
    <name type="scientific">Saccharopolyspora gloriosae</name>
    <dbReference type="NCBI Taxonomy" id="455344"/>
    <lineage>
        <taxon>Bacteria</taxon>
        <taxon>Bacillati</taxon>
        <taxon>Actinomycetota</taxon>
        <taxon>Actinomycetes</taxon>
        <taxon>Pseudonocardiales</taxon>
        <taxon>Pseudonocardiaceae</taxon>
        <taxon>Saccharopolyspora</taxon>
    </lineage>
</organism>
<comment type="caution">
    <text evidence="1">The sequence shown here is derived from an EMBL/GenBank/DDBJ whole genome shotgun (WGS) entry which is preliminary data.</text>
</comment>
<keyword evidence="2" id="KW-1185">Reference proteome</keyword>
<gene>
    <name evidence="1" type="ORF">BJ969_005937</name>
</gene>